<keyword evidence="4 6" id="KW-1133">Transmembrane helix</keyword>
<feature type="transmembrane region" description="Helical" evidence="6">
    <location>
        <begin position="94"/>
        <end position="113"/>
    </location>
</feature>
<evidence type="ECO:0000259" key="7">
    <source>
        <dbReference type="Pfam" id="PF00482"/>
    </source>
</evidence>
<organism evidence="8 9">
    <name type="scientific">Nesterenkonia rhizosphaerae</name>
    <dbReference type="NCBI Taxonomy" id="1348272"/>
    <lineage>
        <taxon>Bacteria</taxon>
        <taxon>Bacillati</taxon>
        <taxon>Actinomycetota</taxon>
        <taxon>Actinomycetes</taxon>
        <taxon>Micrococcales</taxon>
        <taxon>Micrococcaceae</taxon>
        <taxon>Nesterenkonia</taxon>
    </lineage>
</organism>
<dbReference type="Pfam" id="PF00482">
    <property type="entry name" value="T2SSF"/>
    <property type="match status" value="1"/>
</dbReference>
<evidence type="ECO:0000256" key="1">
    <source>
        <dbReference type="ARBA" id="ARBA00004651"/>
    </source>
</evidence>
<evidence type="ECO:0000256" key="2">
    <source>
        <dbReference type="ARBA" id="ARBA00022475"/>
    </source>
</evidence>
<evidence type="ECO:0000313" key="8">
    <source>
        <dbReference type="EMBL" id="GAA4916760.1"/>
    </source>
</evidence>
<feature type="transmembrane region" description="Helical" evidence="6">
    <location>
        <begin position="264"/>
        <end position="288"/>
    </location>
</feature>
<dbReference type="RefSeq" id="WP_345476985.1">
    <property type="nucleotide sequence ID" value="NZ_BAABLW010000005.1"/>
</dbReference>
<keyword evidence="2" id="KW-1003">Cell membrane</keyword>
<evidence type="ECO:0000256" key="5">
    <source>
        <dbReference type="ARBA" id="ARBA00023136"/>
    </source>
</evidence>
<keyword evidence="9" id="KW-1185">Reference proteome</keyword>
<keyword evidence="3 6" id="KW-0812">Transmembrane</keyword>
<feature type="transmembrane region" description="Helical" evidence="6">
    <location>
        <begin position="56"/>
        <end position="73"/>
    </location>
</feature>
<keyword evidence="5 6" id="KW-0472">Membrane</keyword>
<comment type="caution">
    <text evidence="8">The sequence shown here is derived from an EMBL/GenBank/DDBJ whole genome shotgun (WGS) entry which is preliminary data.</text>
</comment>
<comment type="subcellular location">
    <subcellularLocation>
        <location evidence="1">Cell membrane</location>
        <topology evidence="1">Multi-pass membrane protein</topology>
    </subcellularLocation>
</comment>
<protein>
    <submittedName>
        <fullName evidence="8">DUF5936 domain-containing protein</fullName>
    </submittedName>
</protein>
<feature type="domain" description="Type II secretion system protein GspF" evidence="7">
    <location>
        <begin position="155"/>
        <end position="281"/>
    </location>
</feature>
<dbReference type="PANTHER" id="PTHR35007:SF2">
    <property type="entry name" value="PILUS ASSEMBLE PROTEIN"/>
    <property type="match status" value="1"/>
</dbReference>
<feature type="transmembrane region" description="Helical" evidence="6">
    <location>
        <begin position="119"/>
        <end position="137"/>
    </location>
</feature>
<dbReference type="Gene3D" id="1.20.81.30">
    <property type="entry name" value="Type II secretion system (T2SS), domain F"/>
    <property type="match status" value="1"/>
</dbReference>
<evidence type="ECO:0000313" key="9">
    <source>
        <dbReference type="Proteomes" id="UP001500368"/>
    </source>
</evidence>
<proteinExistence type="predicted"/>
<evidence type="ECO:0000256" key="4">
    <source>
        <dbReference type="ARBA" id="ARBA00022989"/>
    </source>
</evidence>
<reference evidence="9" key="1">
    <citation type="journal article" date="2019" name="Int. J. Syst. Evol. Microbiol.">
        <title>The Global Catalogue of Microorganisms (GCM) 10K type strain sequencing project: providing services to taxonomists for standard genome sequencing and annotation.</title>
        <authorList>
            <consortium name="The Broad Institute Genomics Platform"/>
            <consortium name="The Broad Institute Genome Sequencing Center for Infectious Disease"/>
            <person name="Wu L."/>
            <person name="Ma J."/>
        </authorList>
    </citation>
    <scope>NUCLEOTIDE SEQUENCE [LARGE SCALE GENOMIC DNA]</scope>
    <source>
        <strain evidence="9">JCM 19129</strain>
    </source>
</reference>
<gene>
    <name evidence="8" type="ORF">GCM10025790_10150</name>
</gene>
<evidence type="ECO:0000256" key="3">
    <source>
        <dbReference type="ARBA" id="ARBA00022692"/>
    </source>
</evidence>
<name>A0ABP9FUH0_9MICC</name>
<dbReference type="Proteomes" id="UP001500368">
    <property type="component" value="Unassembled WGS sequence"/>
</dbReference>
<accession>A0ABP9FUH0</accession>
<dbReference type="InterPro" id="IPR042094">
    <property type="entry name" value="T2SS_GspF_sf"/>
</dbReference>
<dbReference type="EMBL" id="BAABLW010000005">
    <property type="protein sequence ID" value="GAA4916760.1"/>
    <property type="molecule type" value="Genomic_DNA"/>
</dbReference>
<evidence type="ECO:0000256" key="6">
    <source>
        <dbReference type="SAM" id="Phobius"/>
    </source>
</evidence>
<dbReference type="InterPro" id="IPR018076">
    <property type="entry name" value="T2SS_GspF_dom"/>
</dbReference>
<sequence length="301" mass="32841">MVALSAGIAAALLFVVFFRGYTQLRADPLGHLSEADRDLIKAPVKKRQRASLLTKFGQWLGPSISGLMGRSYYDFISRRVMYARSDQFADASDFFAMKARLLLIFGVGALAVGSIADNYLAAFLIAVIGFFLPDLVLRAAGQRRQAMIEEGLPDFLDVLSVTVSAGLSFRGALDRVIERTEGPLAEEMETTLQQMDVGTSRYDAFHALKERTDSQAMEAFVTSLMQAEDLGSPLVESLEQISTDVRQSRAQKARQVAAKASPKIASVVTLIMVPGTLVLMLASMFLVADFDFDLLFGDGGF</sequence>
<dbReference type="PANTHER" id="PTHR35007">
    <property type="entry name" value="INTEGRAL MEMBRANE PROTEIN-RELATED"/>
    <property type="match status" value="1"/>
</dbReference>